<protein>
    <submittedName>
        <fullName evidence="7">Hydrogenase</fullName>
    </submittedName>
</protein>
<feature type="transmembrane region" description="Helical" evidence="6">
    <location>
        <begin position="118"/>
        <end position="136"/>
    </location>
</feature>
<accession>A0A9Q7A7P5</accession>
<evidence type="ECO:0000313" key="8">
    <source>
        <dbReference type="Proteomes" id="UP000671879"/>
    </source>
</evidence>
<feature type="transmembrane region" description="Helical" evidence="6">
    <location>
        <begin position="86"/>
        <end position="106"/>
    </location>
</feature>
<dbReference type="AlphaFoldDB" id="A0A9Q7A7P5"/>
<evidence type="ECO:0000256" key="6">
    <source>
        <dbReference type="SAM" id="Phobius"/>
    </source>
</evidence>
<keyword evidence="4 6" id="KW-1133">Transmembrane helix</keyword>
<keyword evidence="3 6" id="KW-0812">Transmembrane</keyword>
<sequence length="218" mass="23504">MNALAALLILSGLLQLGSSRLGLSIRMMAFQGIVLALVPLLTEGGHGGFGVWLLASGTLLLKGIALPFLLDHVLHRVSIRREIEPFVSYPLSILAGIALLGLSFWVTAGLLRVGSPFPLLQATAFFLVLVGLFLIVSRRKAITQVLGYLVLENGIYAVSLALGSSLNAFVELGVLLDVFVGVFLMGILIFHINREFDHIDADLFNELSDLPSGRETVR</sequence>
<evidence type="ECO:0000256" key="1">
    <source>
        <dbReference type="ARBA" id="ARBA00004651"/>
    </source>
</evidence>
<proteinExistence type="predicted"/>
<dbReference type="PANTHER" id="PTHR38601:SF1">
    <property type="entry name" value="HYDROGENASE-4 COMPONENT E"/>
    <property type="match status" value="1"/>
</dbReference>
<feature type="transmembrane region" description="Helical" evidence="6">
    <location>
        <begin position="52"/>
        <end position="74"/>
    </location>
</feature>
<dbReference type="InterPro" id="IPR038730">
    <property type="entry name" value="HyfE-like"/>
</dbReference>
<dbReference type="Proteomes" id="UP000671879">
    <property type="component" value="Chromosome"/>
</dbReference>
<organism evidence="7 8">
    <name type="scientific">Aminithiophilus ramosus</name>
    <dbReference type="NCBI Taxonomy" id="3029084"/>
    <lineage>
        <taxon>Bacteria</taxon>
        <taxon>Thermotogati</taxon>
        <taxon>Synergistota</taxon>
        <taxon>Synergistia</taxon>
        <taxon>Synergistales</taxon>
        <taxon>Aminithiophilaceae</taxon>
        <taxon>Aminithiophilus</taxon>
    </lineage>
</organism>
<dbReference type="EMBL" id="CP072943">
    <property type="protein sequence ID" value="QTX32295.1"/>
    <property type="molecule type" value="Genomic_DNA"/>
</dbReference>
<evidence type="ECO:0000256" key="4">
    <source>
        <dbReference type="ARBA" id="ARBA00022989"/>
    </source>
</evidence>
<feature type="transmembrane region" description="Helical" evidence="6">
    <location>
        <begin position="168"/>
        <end position="190"/>
    </location>
</feature>
<evidence type="ECO:0000313" key="7">
    <source>
        <dbReference type="EMBL" id="QTX32295.1"/>
    </source>
</evidence>
<reference evidence="8" key="1">
    <citation type="submission" date="2021-04" db="EMBL/GenBank/DDBJ databases">
        <title>A novel Synergistetes isolate from a pyrite-forming mixed culture.</title>
        <authorList>
            <person name="Bunk B."/>
            <person name="Sproer C."/>
            <person name="Spring S."/>
            <person name="Pester M."/>
        </authorList>
    </citation>
    <scope>NUCLEOTIDE SEQUENCE [LARGE SCALE GENOMIC DNA]</scope>
    <source>
        <strain evidence="8">J.5.4.2-T.3.5.2</strain>
    </source>
</reference>
<keyword evidence="5 6" id="KW-0472">Membrane</keyword>
<gene>
    <name evidence="7" type="ORF">KAR29_13485</name>
</gene>
<evidence type="ECO:0000256" key="3">
    <source>
        <dbReference type="ARBA" id="ARBA00022692"/>
    </source>
</evidence>
<dbReference type="GO" id="GO:0005886">
    <property type="term" value="C:plasma membrane"/>
    <property type="evidence" value="ECO:0007669"/>
    <property type="project" value="UniProtKB-SubCell"/>
</dbReference>
<dbReference type="KEGG" id="aram:KAR29_13485"/>
<evidence type="ECO:0000256" key="5">
    <source>
        <dbReference type="ARBA" id="ARBA00023136"/>
    </source>
</evidence>
<dbReference type="PANTHER" id="PTHR38601">
    <property type="entry name" value="HYDROGENASE-4 COMPONENT E"/>
    <property type="match status" value="1"/>
</dbReference>
<keyword evidence="8" id="KW-1185">Reference proteome</keyword>
<name>A0A9Q7A7P5_9BACT</name>
<keyword evidence="2" id="KW-1003">Cell membrane</keyword>
<comment type="subcellular location">
    <subcellularLocation>
        <location evidence="1">Cell membrane</location>
        <topology evidence="1">Multi-pass membrane protein</topology>
    </subcellularLocation>
</comment>
<dbReference type="RefSeq" id="WP_274373516.1">
    <property type="nucleotide sequence ID" value="NZ_CP072943.1"/>
</dbReference>
<evidence type="ECO:0000256" key="2">
    <source>
        <dbReference type="ARBA" id="ARBA00022475"/>
    </source>
</evidence>
<feature type="transmembrane region" description="Helical" evidence="6">
    <location>
        <begin position="145"/>
        <end position="162"/>
    </location>
</feature>